<dbReference type="Gene3D" id="1.25.40.10">
    <property type="entry name" value="Tetratricopeptide repeat domain"/>
    <property type="match status" value="1"/>
</dbReference>
<evidence type="ECO:0000256" key="7">
    <source>
        <dbReference type="ARBA" id="ARBA00038030"/>
    </source>
</evidence>
<dbReference type="SMART" id="SM00028">
    <property type="entry name" value="TPR"/>
    <property type="match status" value="4"/>
</dbReference>
<comment type="subcellular location">
    <subcellularLocation>
        <location evidence="1">Membrane</location>
        <topology evidence="1">Single-pass membrane protein</topology>
    </subcellularLocation>
</comment>
<comment type="caution">
    <text evidence="9">The sequence shown here is derived from an EMBL/GenBank/DDBJ whole genome shotgun (WGS) entry which is preliminary data.</text>
</comment>
<dbReference type="GO" id="GO:0016020">
    <property type="term" value="C:membrane"/>
    <property type="evidence" value="ECO:0007669"/>
    <property type="project" value="UniProtKB-SubCell"/>
</dbReference>
<dbReference type="AlphaFoldDB" id="A0A9X3CJL2"/>
<evidence type="ECO:0000256" key="3">
    <source>
        <dbReference type="ARBA" id="ARBA00022737"/>
    </source>
</evidence>
<keyword evidence="6" id="KW-0472">Membrane</keyword>
<dbReference type="RefSeq" id="WP_265673082.1">
    <property type="nucleotide sequence ID" value="NZ_JAKRRY010000001.1"/>
</dbReference>
<reference evidence="9" key="1">
    <citation type="submission" date="2022-02" db="EMBL/GenBank/DDBJ databases">
        <title>Vibrio sp. nov, a new bacterium isolated from seawater.</title>
        <authorList>
            <person name="Yuan Y."/>
        </authorList>
    </citation>
    <scope>NUCLEOTIDE SEQUENCE</scope>
    <source>
        <strain evidence="9">ZSDZ65</strain>
    </source>
</reference>
<dbReference type="Pfam" id="PF13424">
    <property type="entry name" value="TPR_12"/>
    <property type="match status" value="1"/>
</dbReference>
<keyword evidence="5" id="KW-1133">Transmembrane helix</keyword>
<dbReference type="PROSITE" id="PS51257">
    <property type="entry name" value="PROKAR_LIPOPROTEIN"/>
    <property type="match status" value="1"/>
</dbReference>
<gene>
    <name evidence="9" type="primary">pilW</name>
    <name evidence="9" type="ORF">MD535_01245</name>
</gene>
<sequence length="236" mass="26909">MVKWQTFALIVMSLLVGCVTVDESKNNVQKDPVAIAESRIELGLGYMKQGDYARAKQNFEKAIEHAPKYYRTELTLAYYYETVGDVKAAQHAYERATNAYPNNGTVLNNYGTFLCKKGDYKKAKHYFNQAIEQPFYYQVSSSYENAGLCALKANHLKKAEAYFVKALDHQPLRPNATIQLAAIEVKNHQLKEARLRLLAFNQRYGYQKASLRVLIDLESKAGNRAMVKKYQSLLSQ</sequence>
<dbReference type="PROSITE" id="PS50005">
    <property type="entry name" value="TPR"/>
    <property type="match status" value="3"/>
</dbReference>
<dbReference type="PANTHER" id="PTHR46208:SF1">
    <property type="entry name" value="MITOCHONDRIAL IMPORT RECEPTOR SUBUNIT TOM70"/>
    <property type="match status" value="1"/>
</dbReference>
<dbReference type="InterPro" id="IPR013360">
    <property type="entry name" value="Pilus_4_PilW"/>
</dbReference>
<evidence type="ECO:0000256" key="1">
    <source>
        <dbReference type="ARBA" id="ARBA00004167"/>
    </source>
</evidence>
<evidence type="ECO:0000256" key="4">
    <source>
        <dbReference type="ARBA" id="ARBA00022803"/>
    </source>
</evidence>
<dbReference type="SUPFAM" id="SSF48452">
    <property type="entry name" value="TPR-like"/>
    <property type="match status" value="1"/>
</dbReference>
<evidence type="ECO:0000256" key="2">
    <source>
        <dbReference type="ARBA" id="ARBA00022692"/>
    </source>
</evidence>
<proteinExistence type="inferred from homology"/>
<dbReference type="NCBIfam" id="TIGR02521">
    <property type="entry name" value="type_IV_pilW"/>
    <property type="match status" value="1"/>
</dbReference>
<dbReference type="PROSITE" id="PS50293">
    <property type="entry name" value="TPR_REGION"/>
    <property type="match status" value="1"/>
</dbReference>
<feature type="repeat" description="TPR" evidence="8">
    <location>
        <begin position="70"/>
        <end position="103"/>
    </location>
</feature>
<evidence type="ECO:0000313" key="9">
    <source>
        <dbReference type="EMBL" id="MCW8344652.1"/>
    </source>
</evidence>
<name>A0A9X3CJL2_9VIBR</name>
<keyword evidence="4 8" id="KW-0802">TPR repeat</keyword>
<accession>A0A9X3CJL2</accession>
<dbReference type="Pfam" id="PF14559">
    <property type="entry name" value="TPR_19"/>
    <property type="match status" value="1"/>
</dbReference>
<evidence type="ECO:0000256" key="5">
    <source>
        <dbReference type="ARBA" id="ARBA00022989"/>
    </source>
</evidence>
<organism evidence="9 10">
    <name type="scientific">Vibrio qingdaonensis</name>
    <dbReference type="NCBI Taxonomy" id="2829491"/>
    <lineage>
        <taxon>Bacteria</taxon>
        <taxon>Pseudomonadati</taxon>
        <taxon>Pseudomonadota</taxon>
        <taxon>Gammaproteobacteria</taxon>
        <taxon>Vibrionales</taxon>
        <taxon>Vibrionaceae</taxon>
        <taxon>Vibrio</taxon>
    </lineage>
</organism>
<feature type="repeat" description="TPR" evidence="8">
    <location>
        <begin position="140"/>
        <end position="173"/>
    </location>
</feature>
<keyword evidence="10" id="KW-1185">Reference proteome</keyword>
<evidence type="ECO:0000256" key="8">
    <source>
        <dbReference type="PROSITE-ProRule" id="PRU00339"/>
    </source>
</evidence>
<dbReference type="Proteomes" id="UP001155587">
    <property type="component" value="Unassembled WGS sequence"/>
</dbReference>
<keyword evidence="3" id="KW-0677">Repeat</keyword>
<keyword evidence="2" id="KW-0812">Transmembrane</keyword>
<protein>
    <submittedName>
        <fullName evidence="9">Type IV pilus biogenesis/stability protein PilW</fullName>
    </submittedName>
</protein>
<dbReference type="InterPro" id="IPR019734">
    <property type="entry name" value="TPR_rpt"/>
</dbReference>
<dbReference type="EMBL" id="JAKRRY010000001">
    <property type="protein sequence ID" value="MCW8344652.1"/>
    <property type="molecule type" value="Genomic_DNA"/>
</dbReference>
<feature type="repeat" description="TPR" evidence="8">
    <location>
        <begin position="36"/>
        <end position="69"/>
    </location>
</feature>
<evidence type="ECO:0000256" key="6">
    <source>
        <dbReference type="ARBA" id="ARBA00023136"/>
    </source>
</evidence>
<dbReference type="InterPro" id="IPR011990">
    <property type="entry name" value="TPR-like_helical_dom_sf"/>
</dbReference>
<dbReference type="PANTHER" id="PTHR46208">
    <property type="entry name" value="MITOCHONDRIAL IMPORT RECEPTOR SUBUNIT TOM70"/>
    <property type="match status" value="1"/>
</dbReference>
<comment type="similarity">
    <text evidence="7">Belongs to the Tom70 family.</text>
</comment>
<evidence type="ECO:0000313" key="10">
    <source>
        <dbReference type="Proteomes" id="UP001155587"/>
    </source>
</evidence>